<evidence type="ECO:0000313" key="1">
    <source>
        <dbReference type="EMBL" id="PWB76325.1"/>
    </source>
</evidence>
<gene>
    <name evidence="1" type="ORF">C3F09_00620</name>
</gene>
<protein>
    <submittedName>
        <fullName evidence="1">Uncharacterized protein</fullName>
    </submittedName>
</protein>
<proteinExistence type="predicted"/>
<comment type="caution">
    <text evidence="1">The sequence shown here is derived from an EMBL/GenBank/DDBJ whole genome shotgun (WGS) entry which is preliminary data.</text>
</comment>
<sequence>MTLVLVGLPITALLAADETKLIGPPLGLKFGMPYSEVATILKGKDIEIDKPKEEKKYKLPDGFKVAKVGKYEVLDRKTDPNLACFNADGELCAFQIVFRWIGDDAPNARKFLDGDLKKAIEGKYSGEGFKKHTDPDIDGNVPEVAFRDEVGNEIGVFYASGISESLLGKMAVSAIWIQYYNEEIVKETRKQQKKTEDL</sequence>
<dbReference type="Proteomes" id="UP000250918">
    <property type="component" value="Unassembled WGS sequence"/>
</dbReference>
<organism evidence="1 2">
    <name type="scientific">candidate division GN15 bacterium</name>
    <dbReference type="NCBI Taxonomy" id="2072418"/>
    <lineage>
        <taxon>Bacteria</taxon>
        <taxon>candidate division GN15</taxon>
    </lineage>
</organism>
<reference evidence="1 2" key="1">
    <citation type="journal article" date="2018" name="ISME J.">
        <title>A methanotrophic archaeon couples anaerobic oxidation of methane to Fe(III) reduction.</title>
        <authorList>
            <person name="Cai C."/>
            <person name="Leu A.O."/>
            <person name="Xie G.J."/>
            <person name="Guo J."/>
            <person name="Feng Y."/>
            <person name="Zhao J.X."/>
            <person name="Tyson G.W."/>
            <person name="Yuan Z."/>
            <person name="Hu S."/>
        </authorList>
    </citation>
    <scope>NUCLEOTIDE SEQUENCE [LARGE SCALE GENOMIC DNA]</scope>
    <source>
        <strain evidence="1">FeB_12</strain>
    </source>
</reference>
<dbReference type="AlphaFoldDB" id="A0A855XC29"/>
<accession>A0A855XC29</accession>
<name>A0A855XC29_9BACT</name>
<evidence type="ECO:0000313" key="2">
    <source>
        <dbReference type="Proteomes" id="UP000250918"/>
    </source>
</evidence>
<dbReference type="EMBL" id="PQAP01000002">
    <property type="protein sequence ID" value="PWB76325.1"/>
    <property type="molecule type" value="Genomic_DNA"/>
</dbReference>